<dbReference type="GO" id="GO:0000781">
    <property type="term" value="C:chromosome, telomeric region"/>
    <property type="evidence" value="ECO:0007669"/>
    <property type="project" value="InterPro"/>
</dbReference>
<feature type="compositionally biased region" description="Pro residues" evidence="1">
    <location>
        <begin position="597"/>
        <end position="611"/>
    </location>
</feature>
<feature type="compositionally biased region" description="Polar residues" evidence="1">
    <location>
        <begin position="1344"/>
        <end position="1365"/>
    </location>
</feature>
<keyword evidence="4" id="KW-1185">Reference proteome</keyword>
<gene>
    <name evidence="3" type="ORF">K490DRAFT_62370</name>
</gene>
<feature type="compositionally biased region" description="Polar residues" evidence="1">
    <location>
        <begin position="714"/>
        <end position="728"/>
    </location>
</feature>
<dbReference type="SMART" id="SM00976">
    <property type="entry name" value="Telo_bind"/>
    <property type="match status" value="1"/>
</dbReference>
<feature type="region of interest" description="Disordered" evidence="1">
    <location>
        <begin position="799"/>
        <end position="857"/>
    </location>
</feature>
<feature type="compositionally biased region" description="Polar residues" evidence="1">
    <location>
        <begin position="421"/>
        <end position="430"/>
    </location>
</feature>
<feature type="compositionally biased region" description="Low complexity" evidence="1">
    <location>
        <begin position="907"/>
        <end position="922"/>
    </location>
</feature>
<feature type="compositionally biased region" description="Polar residues" evidence="1">
    <location>
        <begin position="924"/>
        <end position="940"/>
    </location>
</feature>
<feature type="region of interest" description="Disordered" evidence="1">
    <location>
        <begin position="1336"/>
        <end position="1374"/>
    </location>
</feature>
<dbReference type="InterPro" id="IPR012340">
    <property type="entry name" value="NA-bd_OB-fold"/>
</dbReference>
<feature type="region of interest" description="Disordered" evidence="1">
    <location>
        <begin position="308"/>
        <end position="336"/>
    </location>
</feature>
<evidence type="ECO:0000313" key="3">
    <source>
        <dbReference type="EMBL" id="KAF2091039.1"/>
    </source>
</evidence>
<feature type="compositionally biased region" description="Acidic residues" evidence="1">
    <location>
        <begin position="431"/>
        <end position="450"/>
    </location>
</feature>
<organism evidence="3 4">
    <name type="scientific">Saccharata proteae CBS 121410</name>
    <dbReference type="NCBI Taxonomy" id="1314787"/>
    <lineage>
        <taxon>Eukaryota</taxon>
        <taxon>Fungi</taxon>
        <taxon>Dikarya</taxon>
        <taxon>Ascomycota</taxon>
        <taxon>Pezizomycotina</taxon>
        <taxon>Dothideomycetes</taxon>
        <taxon>Dothideomycetes incertae sedis</taxon>
        <taxon>Botryosphaeriales</taxon>
        <taxon>Saccharataceae</taxon>
        <taxon>Saccharata</taxon>
    </lineage>
</organism>
<feature type="domain" description="Telomeric single stranded DNA binding POT1/Cdc13" evidence="2">
    <location>
        <begin position="1653"/>
        <end position="1795"/>
    </location>
</feature>
<proteinExistence type="predicted"/>
<feature type="compositionally biased region" description="Basic and acidic residues" evidence="1">
    <location>
        <begin position="619"/>
        <end position="637"/>
    </location>
</feature>
<feature type="compositionally biased region" description="Polar residues" evidence="1">
    <location>
        <begin position="1466"/>
        <end position="1476"/>
    </location>
</feature>
<feature type="compositionally biased region" description="Basic and acidic residues" evidence="1">
    <location>
        <begin position="396"/>
        <end position="414"/>
    </location>
</feature>
<protein>
    <recommendedName>
        <fullName evidence="2">Telomeric single stranded DNA binding POT1/Cdc13 domain-containing protein</fullName>
    </recommendedName>
</protein>
<feature type="compositionally biased region" description="Polar residues" evidence="1">
    <location>
        <begin position="1411"/>
        <end position="1447"/>
    </location>
</feature>
<feature type="compositionally biased region" description="Polar residues" evidence="1">
    <location>
        <begin position="1633"/>
        <end position="1646"/>
    </location>
</feature>
<feature type="compositionally biased region" description="Polar residues" evidence="1">
    <location>
        <begin position="827"/>
        <end position="841"/>
    </location>
</feature>
<accession>A0A9P4I1Y1</accession>
<dbReference type="SUPFAM" id="SSF50249">
    <property type="entry name" value="Nucleic acid-binding proteins"/>
    <property type="match status" value="1"/>
</dbReference>
<dbReference type="EMBL" id="ML978712">
    <property type="protein sequence ID" value="KAF2091039.1"/>
    <property type="molecule type" value="Genomic_DNA"/>
</dbReference>
<dbReference type="Gene3D" id="2.40.50.140">
    <property type="entry name" value="Nucleic acid-binding proteins"/>
    <property type="match status" value="1"/>
</dbReference>
<feature type="region of interest" description="Disordered" evidence="1">
    <location>
        <begin position="1077"/>
        <end position="1127"/>
    </location>
</feature>
<feature type="compositionally biased region" description="Basic and acidic residues" evidence="1">
    <location>
        <begin position="944"/>
        <end position="958"/>
    </location>
</feature>
<dbReference type="OrthoDB" id="5363079at2759"/>
<evidence type="ECO:0000256" key="1">
    <source>
        <dbReference type="SAM" id="MobiDB-lite"/>
    </source>
</evidence>
<feature type="region of interest" description="Disordered" evidence="1">
    <location>
        <begin position="1563"/>
        <end position="1646"/>
    </location>
</feature>
<feature type="region of interest" description="Disordered" evidence="1">
    <location>
        <begin position="363"/>
        <end position="643"/>
    </location>
</feature>
<evidence type="ECO:0000259" key="2">
    <source>
        <dbReference type="SMART" id="SM00976"/>
    </source>
</evidence>
<feature type="compositionally biased region" description="Basic and acidic residues" evidence="1">
    <location>
        <begin position="501"/>
        <end position="516"/>
    </location>
</feature>
<sequence>MEPPAPATEAIPISTLQPQLPAPATKSISAVVTLLWPYSSVHRSCALLLAEPDFRLRRRRGQVRVVFSGHASQAIATSGIGIGDDVQLSLDGVQWRTVGDEETVRTPGKSVEWELLFTNRLRMRVVRDGSELASLEINHEATPEPEEARRTPEAALRTPAPIVGRLSGDILHGREAWTSPAFVKRARLSLDSLFKPTFDPFADLDNESEERSRKRRRRSFREIGVWTYAARTPSPEKEDASLIGVVKEGGANGDQNNDPVRMPETPESAETPVAEARDDALVHVELVHEDLIHEELVHDEILSRAAEADADKTEKLQRQAPAPLAEQKENAVQSEVSSGGKGILQAYQELEDAIDSQFLHEATQDTDMMGGDTEENTEVDEHDEEPEDDIPGYSLKEVEMLEGDRAEPTRRPFEIPDTFDMSPTQLLAQEQDQEYAGDTEPDSDADVIAEIEDHGEMTPTEMDSDEEEDTITPPEPSRGEAADHSETNTRPHGLGTSPSGEAKDDDSGRDAGEKLDIPVMGWPTMEHNDHTPESLALHQAGVEGLPAPTMPPPPLLSLRTESSQASQTPSLAPSLSKEADAPITPLLQPVTSASLPLPSPFPGASDAPPPMYQHSQTRGSDHEEHKRDDDKHVREEDSLVAQSAVPATVGQDAFRTSIGQEVFRTSGFWGMVQEDVEAAAEDNEAHADNQGMSDDMFDDDQLHKRFNFGLDGSRSMTAGQPSQAATSPESHEDQQVIDTAASKREGATKEITAAADDRAIEVSGDQESDGERSGSFQGVTGDAEAEIQEPQILAASAVTQDGGTPTKPSALLQAQFDRDTQDAVMTETMNAAESASENQQRPMAKYSSHEFQPASGESKVLVLKIDPALLKDSSLTAAETSDQKEEDFPNARGAMSSPPKSELGHRQSSVQEPPSSPTQEQPYTWGQQTYEPSFQPNISSPPHPKSDHESVPSVRSDDGAESDVEMQDAASTDEAAAVSTNARDNQRMEKSTPGIIVAKPASHVDIVDLGSGSGSESDEEMPLVLDTTSSDTRMDADDLGETKAALNVEADAEEMPYVPDAATPESQMEAADIGETEAAQNMDTSGPIESKDHDVEADMGAKPQKAPVEPMHEEVSTGLENSAPIEPEDNHVKADMDAEPQGDTLKTMHEQLGTDEAMKDSSFYVLSSSPLPPPRSPSPIEHLDLSQIETDYMPYTLSQSYSQASQRFSQQVPNYTQQHAAAWRWRKEVKDSEDSIDSGASISTIRESSPIDDGHALVPEDVTWQKPLTKIISPEGGNAIAGAAQHEEGESQLANDKIIDPPSTVKPVRPPPLIPTHSSMLQNDSSMIREIMEQQSYMSQQQENLLPTSPLQESAQSDGSPTQGPSPIIPTHSSMMVDDSSLIRDMRTQPVRSPSPTQERHTSPATQILKSQVDGTASPPQSVQFPSGTQKRYTSPSTQALKSQVDGTVSPPLPTYPDLPSEVAETENSATVSQAHLSEKSKAQVDPENLHFAAHESHVPVTPDPSTQVKETQSEVHIEEDTAQGKAALLLTPGFSQSTTYIDDRSQASFQLPALHPNIERQANEESAVGGAEAAKPEDKEQVNGRLEPRLLPMPAKDLERPGTDEGMEDTLNGSTVVDIEPSAKADTRPVKSLSSPPHTQSSQGYRTSLSYYTPLANLSAYLNSQSSNIDILAVCTRGSKPATRAEKGPRDYNTIFHITDPSLTETAIFQPSIAAQIFRPFKTALPVVERGDIVLLRGFVPKSRNGKVGLLSGDESGWCVWRYGKGDQKAQQGNGNAEAESKKRLSVGKPIWADQTVGLWGDATSGGWGEVKDRGYPREEYNGPPVEVGEEEREEAKRLRNWWGESDDEDDI</sequence>
<feature type="region of interest" description="Disordered" evidence="1">
    <location>
        <begin position="677"/>
        <end position="778"/>
    </location>
</feature>
<reference evidence="3" key="1">
    <citation type="journal article" date="2020" name="Stud. Mycol.">
        <title>101 Dothideomycetes genomes: a test case for predicting lifestyles and emergence of pathogens.</title>
        <authorList>
            <person name="Haridas S."/>
            <person name="Albert R."/>
            <person name="Binder M."/>
            <person name="Bloem J."/>
            <person name="Labutti K."/>
            <person name="Salamov A."/>
            <person name="Andreopoulos B."/>
            <person name="Baker S."/>
            <person name="Barry K."/>
            <person name="Bills G."/>
            <person name="Bluhm B."/>
            <person name="Cannon C."/>
            <person name="Castanera R."/>
            <person name="Culley D."/>
            <person name="Daum C."/>
            <person name="Ezra D."/>
            <person name="Gonzalez J."/>
            <person name="Henrissat B."/>
            <person name="Kuo A."/>
            <person name="Liang C."/>
            <person name="Lipzen A."/>
            <person name="Lutzoni F."/>
            <person name="Magnuson J."/>
            <person name="Mondo S."/>
            <person name="Nolan M."/>
            <person name="Ohm R."/>
            <person name="Pangilinan J."/>
            <person name="Park H.-J."/>
            <person name="Ramirez L."/>
            <person name="Alfaro M."/>
            <person name="Sun H."/>
            <person name="Tritt A."/>
            <person name="Yoshinaga Y."/>
            <person name="Zwiers L.-H."/>
            <person name="Turgeon B."/>
            <person name="Goodwin S."/>
            <person name="Spatafora J."/>
            <person name="Crous P."/>
            <person name="Grigoriev I."/>
        </authorList>
    </citation>
    <scope>NUCLEOTIDE SEQUENCE</scope>
    <source>
        <strain evidence="3">CBS 121410</strain>
    </source>
</reference>
<dbReference type="InterPro" id="IPR011564">
    <property type="entry name" value="Telomer_end-bd_POT1/Cdc13"/>
</dbReference>
<feature type="region of interest" description="Disordered" evidence="1">
    <location>
        <begin position="874"/>
        <end position="1002"/>
    </location>
</feature>
<feature type="compositionally biased region" description="Basic and acidic residues" evidence="1">
    <location>
        <begin position="477"/>
        <end position="489"/>
    </location>
</feature>
<evidence type="ECO:0000313" key="4">
    <source>
        <dbReference type="Proteomes" id="UP000799776"/>
    </source>
</evidence>
<feature type="region of interest" description="Disordered" evidence="1">
    <location>
        <begin position="248"/>
        <end position="270"/>
    </location>
</feature>
<feature type="compositionally biased region" description="Basic and acidic residues" evidence="1">
    <location>
        <begin position="1811"/>
        <end position="1822"/>
    </location>
</feature>
<dbReference type="GO" id="GO:0003677">
    <property type="term" value="F:DNA binding"/>
    <property type="evidence" value="ECO:0007669"/>
    <property type="project" value="InterPro"/>
</dbReference>
<feature type="region of interest" description="Disordered" evidence="1">
    <location>
        <begin position="1809"/>
        <end position="1853"/>
    </location>
</feature>
<comment type="caution">
    <text evidence="3">The sequence shown here is derived from an EMBL/GenBank/DDBJ whole genome shotgun (WGS) entry which is preliminary data.</text>
</comment>
<feature type="compositionally biased region" description="Acidic residues" evidence="1">
    <location>
        <begin position="372"/>
        <end position="390"/>
    </location>
</feature>
<feature type="compositionally biased region" description="Polar residues" evidence="1">
    <location>
        <begin position="559"/>
        <end position="573"/>
    </location>
</feature>
<feature type="region of interest" description="Disordered" evidence="1">
    <location>
        <begin position="1297"/>
        <end position="1319"/>
    </location>
</feature>
<dbReference type="GO" id="GO:0000723">
    <property type="term" value="P:telomere maintenance"/>
    <property type="evidence" value="ECO:0007669"/>
    <property type="project" value="InterPro"/>
</dbReference>
<feature type="compositionally biased region" description="Basic and acidic residues" evidence="1">
    <location>
        <begin position="308"/>
        <end position="317"/>
    </location>
</feature>
<feature type="compositionally biased region" description="Basic and acidic residues" evidence="1">
    <location>
        <begin position="1575"/>
        <end position="1589"/>
    </location>
</feature>
<name>A0A9P4I1Y1_9PEZI</name>
<dbReference type="Proteomes" id="UP000799776">
    <property type="component" value="Unassembled WGS sequence"/>
</dbReference>
<feature type="region of interest" description="Disordered" evidence="1">
    <location>
        <begin position="1411"/>
        <end position="1485"/>
    </location>
</feature>